<evidence type="ECO:0000256" key="1">
    <source>
        <dbReference type="ARBA" id="ARBA00004496"/>
    </source>
</evidence>
<dbReference type="InterPro" id="IPR017867">
    <property type="entry name" value="Tyr_phospatase_low_mol_wt"/>
</dbReference>
<dbReference type="SMART" id="SM00226">
    <property type="entry name" value="LMWPc"/>
    <property type="match status" value="1"/>
</dbReference>
<feature type="active site" evidence="7">
    <location>
        <position position="14"/>
    </location>
</feature>
<evidence type="ECO:0000256" key="7">
    <source>
        <dbReference type="PIRSR" id="PIRSR617867-1"/>
    </source>
</evidence>
<name>A0A061AI31_RHOTO</name>
<dbReference type="EMBL" id="LK052937">
    <property type="protein sequence ID" value="CDR37223.1"/>
    <property type="molecule type" value="Genomic_DNA"/>
</dbReference>
<dbReference type="CDD" id="cd16343">
    <property type="entry name" value="LMWPTP"/>
    <property type="match status" value="1"/>
</dbReference>
<accession>A0A061AI31</accession>
<comment type="subcellular location">
    <subcellularLocation>
        <location evidence="1">Cytoplasm</location>
    </subcellularLocation>
</comment>
<dbReference type="SUPFAM" id="SSF52788">
    <property type="entry name" value="Phosphotyrosine protein phosphatases I"/>
    <property type="match status" value="1"/>
</dbReference>
<keyword evidence="4" id="KW-0378">Hydrolase</keyword>
<dbReference type="PANTHER" id="PTHR11717">
    <property type="entry name" value="LOW MOLECULAR WEIGHT PROTEIN TYROSINE PHOSPHATASE"/>
    <property type="match status" value="1"/>
</dbReference>
<dbReference type="OrthoDB" id="3388at2759"/>
<gene>
    <name evidence="9" type="ORF">RHTO0S_02e12222g</name>
</gene>
<protein>
    <submittedName>
        <fullName evidence="9">RHTO0S02e12222g1_1</fullName>
    </submittedName>
</protein>
<feature type="active site" description="Proton donor" evidence="7">
    <location>
        <position position="121"/>
    </location>
</feature>
<evidence type="ECO:0000313" key="9">
    <source>
        <dbReference type="EMBL" id="CDR37223.1"/>
    </source>
</evidence>
<dbReference type="InterPro" id="IPR036196">
    <property type="entry name" value="Ptyr_pPase_sf"/>
</dbReference>
<evidence type="ECO:0000256" key="5">
    <source>
        <dbReference type="ARBA" id="ARBA00022912"/>
    </source>
</evidence>
<dbReference type="InterPro" id="IPR023485">
    <property type="entry name" value="Ptyr_pPase"/>
</dbReference>
<comment type="similarity">
    <text evidence="2">Belongs to the low molecular weight phosphotyrosine protein phosphatase family.</text>
</comment>
<evidence type="ECO:0000256" key="4">
    <source>
        <dbReference type="ARBA" id="ARBA00022801"/>
    </source>
</evidence>
<proteinExistence type="inferred from homology"/>
<dbReference type="Pfam" id="PF01451">
    <property type="entry name" value="LMWPc"/>
    <property type="match status" value="1"/>
</dbReference>
<dbReference type="AlphaFoldDB" id="A0A061AI31"/>
<evidence type="ECO:0000256" key="2">
    <source>
        <dbReference type="ARBA" id="ARBA00011063"/>
    </source>
</evidence>
<evidence type="ECO:0000256" key="6">
    <source>
        <dbReference type="ARBA" id="ARBA00051722"/>
    </source>
</evidence>
<reference evidence="9" key="1">
    <citation type="journal article" date="2014" name="Genome Announc.">
        <title>Draft genome sequence of Rhodosporidium toruloides CECT1137, an oleaginous yeast of biotechnological interest.</title>
        <authorList>
            <person name="Morin N."/>
            <person name="Calcas X."/>
            <person name="Devillers H."/>
            <person name="Durrens P."/>
            <person name="Sherman D.J."/>
            <person name="Nicaud J.-M."/>
            <person name="Neuveglise C."/>
        </authorList>
    </citation>
    <scope>NUCLEOTIDE SEQUENCE</scope>
    <source>
        <strain evidence="9">CECT1137</strain>
    </source>
</reference>
<comment type="catalytic activity">
    <reaction evidence="6">
        <text>O-phospho-L-tyrosyl-[protein] + H2O = L-tyrosyl-[protein] + phosphate</text>
        <dbReference type="Rhea" id="RHEA:10684"/>
        <dbReference type="Rhea" id="RHEA-COMP:10136"/>
        <dbReference type="Rhea" id="RHEA-COMP:20101"/>
        <dbReference type="ChEBI" id="CHEBI:15377"/>
        <dbReference type="ChEBI" id="CHEBI:43474"/>
        <dbReference type="ChEBI" id="CHEBI:46858"/>
        <dbReference type="ChEBI" id="CHEBI:61978"/>
        <dbReference type="EC" id="3.1.3.48"/>
    </reaction>
</comment>
<evidence type="ECO:0000259" key="8">
    <source>
        <dbReference type="SMART" id="SM00226"/>
    </source>
</evidence>
<dbReference type="GO" id="GO:0004725">
    <property type="term" value="F:protein tyrosine phosphatase activity"/>
    <property type="evidence" value="ECO:0007669"/>
    <property type="project" value="UniProtKB-EC"/>
</dbReference>
<keyword evidence="3" id="KW-0963">Cytoplasm</keyword>
<keyword evidence="5" id="KW-0904">Protein phosphatase</keyword>
<evidence type="ECO:0000256" key="3">
    <source>
        <dbReference type="ARBA" id="ARBA00022490"/>
    </source>
</evidence>
<dbReference type="FunFam" id="3.40.50.2300:FF:000105">
    <property type="entry name" value="Low molecular weight phosphotyrosine protein"/>
    <property type="match status" value="1"/>
</dbReference>
<dbReference type="InterPro" id="IPR050438">
    <property type="entry name" value="LMW_PTPase"/>
</dbReference>
<dbReference type="GO" id="GO:0005737">
    <property type="term" value="C:cytoplasm"/>
    <property type="evidence" value="ECO:0007669"/>
    <property type="project" value="UniProtKB-SubCell"/>
</dbReference>
<dbReference type="Gene3D" id="3.40.50.2300">
    <property type="match status" value="1"/>
</dbReference>
<dbReference type="PRINTS" id="PR00719">
    <property type="entry name" value="LMWPTPASE"/>
</dbReference>
<dbReference type="PANTHER" id="PTHR11717:SF7">
    <property type="entry name" value="LOW MOLECULAR WEIGHT PHOSPHOTYROSINE PROTEIN PHOSPHATASE"/>
    <property type="match status" value="1"/>
</dbReference>
<feature type="active site" description="Nucleophile" evidence="7">
    <location>
        <position position="8"/>
    </location>
</feature>
<organism evidence="9">
    <name type="scientific">Rhodotorula toruloides</name>
    <name type="common">Yeast</name>
    <name type="synonym">Rhodosporidium toruloides</name>
    <dbReference type="NCBI Taxonomy" id="5286"/>
    <lineage>
        <taxon>Eukaryota</taxon>
        <taxon>Fungi</taxon>
        <taxon>Dikarya</taxon>
        <taxon>Basidiomycota</taxon>
        <taxon>Pucciniomycotina</taxon>
        <taxon>Microbotryomycetes</taxon>
        <taxon>Sporidiobolales</taxon>
        <taxon>Sporidiobolaceae</taxon>
        <taxon>Rhodotorula</taxon>
    </lineage>
</organism>
<feature type="domain" description="Phosphotyrosine protein phosphatase I" evidence="8">
    <location>
        <begin position="2"/>
        <end position="147"/>
    </location>
</feature>
<sequence>MPSVLFVCLGNICRSPLAEAVFADMVKKRGFGDDFTVDSAGTAGFHVGEEPDERSVEVCRRHGVPVNSVCRQFEKADFTRFDYIIGMDSMNMSNIEKAKPANSTAKIALFGSFGDGKVIQDPYYGGKDGFEKTYKQCVRYSEGLLKAMGYDDASGGKL</sequence>